<reference evidence="3" key="1">
    <citation type="submission" date="2021-03" db="EMBL/GenBank/DDBJ databases">
        <title>Agromyces archimandritus sp. nov., isolated from the cockroach Archimandrita tessellata.</title>
        <authorList>
            <person name="Guzman J."/>
            <person name="Ortuzar M."/>
            <person name="Poehlein A."/>
            <person name="Daniel R."/>
            <person name="Trujillo M."/>
            <person name="Vilcinskas A."/>
        </authorList>
    </citation>
    <scope>NUCLEOTIDE SEQUENCE</scope>
    <source>
        <strain evidence="3">G127AT</strain>
    </source>
</reference>
<proteinExistence type="predicted"/>
<evidence type="ECO:0000259" key="2">
    <source>
        <dbReference type="Pfam" id="PF01557"/>
    </source>
</evidence>
<dbReference type="EMBL" id="CP071696">
    <property type="protein sequence ID" value="QTX05394.1"/>
    <property type="molecule type" value="Genomic_DNA"/>
</dbReference>
<dbReference type="InterPro" id="IPR011234">
    <property type="entry name" value="Fumarylacetoacetase-like_C"/>
</dbReference>
<evidence type="ECO:0000256" key="1">
    <source>
        <dbReference type="ARBA" id="ARBA00023239"/>
    </source>
</evidence>
<dbReference type="PANTHER" id="PTHR30143:SF0">
    <property type="entry name" value="2-KETO-4-PENTENOATE HYDRATASE"/>
    <property type="match status" value="1"/>
</dbReference>
<dbReference type="AlphaFoldDB" id="A0A975FNI0"/>
<feature type="domain" description="Fumarylacetoacetase-like C-terminal" evidence="2">
    <location>
        <begin position="156"/>
        <end position="334"/>
    </location>
</feature>
<dbReference type="InterPro" id="IPR036663">
    <property type="entry name" value="Fumarylacetoacetase_C_sf"/>
</dbReference>
<keyword evidence="4" id="KW-1185">Reference proteome</keyword>
<evidence type="ECO:0000313" key="3">
    <source>
        <dbReference type="EMBL" id="QTX05394.1"/>
    </source>
</evidence>
<dbReference type="InterPro" id="IPR012690">
    <property type="entry name" value="HpcG"/>
</dbReference>
<sequence>MLRWCSLRATPLSGNRLGVARPREGTGPAPRVDADRAIIYETGYQDPERGSGCILHAPSVRSYTIRGTRQRSGASVDPSRITAIADELFEADRTRSIVPLLTARNPDMTVEDAYAVQKLWAERRTDAGARLVGRKIGLTSKVMQVATGITEPDYGVIFDDMVIESGASVEFDRFSNVRIEVELAFVLDTPLAGPNTTIFDVLDATAYVVPALEILNSHIEMAGRTIVDTISDNAAMGAMVVGGNPVKIGEVDLRWVSALLYRNQTIEESGVAAAVLGHPAMGVAWLANKLAQHGQSLEAGEIILAGSFTRPMWVERGDTVHADYGDLGAITCRFE</sequence>
<accession>A0A975FNI0</accession>
<dbReference type="Proteomes" id="UP000671914">
    <property type="component" value="Chromosome"/>
</dbReference>
<dbReference type="InterPro" id="IPR050772">
    <property type="entry name" value="Hydratase-Decarb/MhpD_sf"/>
</dbReference>
<dbReference type="KEGG" id="aarc:G127AT_03995"/>
<dbReference type="Pfam" id="PF01557">
    <property type="entry name" value="FAA_hydrolase"/>
    <property type="match status" value="1"/>
</dbReference>
<keyword evidence="1" id="KW-0456">Lyase</keyword>
<dbReference type="PANTHER" id="PTHR30143">
    <property type="entry name" value="ACID HYDRATASE"/>
    <property type="match status" value="1"/>
</dbReference>
<dbReference type="GO" id="GO:0008684">
    <property type="term" value="F:2-oxopent-4-enoate hydratase activity"/>
    <property type="evidence" value="ECO:0007669"/>
    <property type="project" value="TreeGrafter"/>
</dbReference>
<dbReference type="GO" id="GO:0005737">
    <property type="term" value="C:cytoplasm"/>
    <property type="evidence" value="ECO:0007669"/>
    <property type="project" value="TreeGrafter"/>
</dbReference>
<dbReference type="GO" id="GO:0018817">
    <property type="term" value="F:2-oxo-hept-3-ene-1,7-dioate hydratase activity"/>
    <property type="evidence" value="ECO:0007669"/>
    <property type="project" value="InterPro"/>
</dbReference>
<dbReference type="NCBIfam" id="TIGR02312">
    <property type="entry name" value="HpaH"/>
    <property type="match status" value="1"/>
</dbReference>
<dbReference type="Gene3D" id="3.90.850.10">
    <property type="entry name" value="Fumarylacetoacetase-like, C-terminal domain"/>
    <property type="match status" value="1"/>
</dbReference>
<dbReference type="SUPFAM" id="SSF56529">
    <property type="entry name" value="FAH"/>
    <property type="match status" value="1"/>
</dbReference>
<protein>
    <submittedName>
        <fullName evidence="3">2-oxo-hepta-3-ene-1,7-dioic acid hydratase</fullName>
    </submittedName>
</protein>
<evidence type="ECO:0000313" key="4">
    <source>
        <dbReference type="Proteomes" id="UP000671914"/>
    </source>
</evidence>
<name>A0A975FNI0_9MICO</name>
<organism evidence="3 4">
    <name type="scientific">Agromyces archimandritae</name>
    <dbReference type="NCBI Taxonomy" id="2781962"/>
    <lineage>
        <taxon>Bacteria</taxon>
        <taxon>Bacillati</taxon>
        <taxon>Actinomycetota</taxon>
        <taxon>Actinomycetes</taxon>
        <taxon>Micrococcales</taxon>
        <taxon>Microbacteriaceae</taxon>
        <taxon>Agromyces</taxon>
    </lineage>
</organism>
<gene>
    <name evidence="3" type="primary">hpaH</name>
    <name evidence="3" type="ORF">G127AT_03995</name>
</gene>